<evidence type="ECO:0000256" key="6">
    <source>
        <dbReference type="ARBA" id="ARBA00023136"/>
    </source>
</evidence>
<sequence>MTKLTLLLFILLGELQYSLWFGKNGIYALKQAHTDLELQKTCNSALRIRNDQLLSKVQNLRDNLKITRQQKSNINKGSKNNISS</sequence>
<dbReference type="AlphaFoldDB" id="A0A451D8R9"/>
<evidence type="ECO:0000256" key="2">
    <source>
        <dbReference type="ARBA" id="ARBA00022618"/>
    </source>
</evidence>
<keyword evidence="6" id="KW-0472">Membrane</keyword>
<gene>
    <name evidence="9" type="primary">ftsB</name>
    <name evidence="9" type="ORF">ERCICURV3402_604</name>
</gene>
<dbReference type="EMBL" id="LR217713">
    <property type="protein sequence ID" value="VFP82241.1"/>
    <property type="molecule type" value="Genomic_DNA"/>
</dbReference>
<keyword evidence="7" id="KW-0131">Cell cycle</keyword>
<dbReference type="PANTHER" id="PTHR37485:SF1">
    <property type="entry name" value="CELL DIVISION PROTEIN FTSB"/>
    <property type="match status" value="1"/>
</dbReference>
<evidence type="ECO:0000313" key="10">
    <source>
        <dbReference type="Proteomes" id="UP000294441"/>
    </source>
</evidence>
<evidence type="ECO:0000256" key="1">
    <source>
        <dbReference type="ARBA" id="ARBA00022475"/>
    </source>
</evidence>
<dbReference type="GO" id="GO:0030428">
    <property type="term" value="C:cell septum"/>
    <property type="evidence" value="ECO:0007669"/>
    <property type="project" value="TreeGrafter"/>
</dbReference>
<organism evidence="9 10">
    <name type="scientific">Candidatus Erwinia haradaeae</name>
    <dbReference type="NCBI Taxonomy" id="1922217"/>
    <lineage>
        <taxon>Bacteria</taxon>
        <taxon>Pseudomonadati</taxon>
        <taxon>Pseudomonadota</taxon>
        <taxon>Gammaproteobacteria</taxon>
        <taxon>Enterobacterales</taxon>
        <taxon>Erwiniaceae</taxon>
        <taxon>Erwinia</taxon>
    </lineage>
</organism>
<proteinExistence type="predicted"/>
<name>A0A451D8R9_9GAMM</name>
<protein>
    <submittedName>
        <fullName evidence="9">Cell division protein FtsB, partial</fullName>
    </submittedName>
</protein>
<dbReference type="InterPro" id="IPR007060">
    <property type="entry name" value="FtsL/DivIC"/>
</dbReference>
<keyword evidence="4" id="KW-1133">Transmembrane helix</keyword>
<dbReference type="InterPro" id="IPR023081">
    <property type="entry name" value="Cell_div_FtsB"/>
</dbReference>
<dbReference type="GO" id="GO:0043093">
    <property type="term" value="P:FtsZ-dependent cytokinesis"/>
    <property type="evidence" value="ECO:0007669"/>
    <property type="project" value="TreeGrafter"/>
</dbReference>
<accession>A0A451D8R9</accession>
<dbReference type="Pfam" id="PF04977">
    <property type="entry name" value="DivIC"/>
    <property type="match status" value="1"/>
</dbReference>
<dbReference type="PANTHER" id="PTHR37485">
    <property type="entry name" value="CELL DIVISION PROTEIN FTSB"/>
    <property type="match status" value="1"/>
</dbReference>
<keyword evidence="1" id="KW-1003">Cell membrane</keyword>
<keyword evidence="2 9" id="KW-0132">Cell division</keyword>
<evidence type="ECO:0000256" key="7">
    <source>
        <dbReference type="ARBA" id="ARBA00023306"/>
    </source>
</evidence>
<evidence type="ECO:0000256" key="4">
    <source>
        <dbReference type="ARBA" id="ARBA00022989"/>
    </source>
</evidence>
<evidence type="ECO:0000256" key="5">
    <source>
        <dbReference type="ARBA" id="ARBA00023054"/>
    </source>
</evidence>
<evidence type="ECO:0000256" key="8">
    <source>
        <dbReference type="SAM" id="Coils"/>
    </source>
</evidence>
<dbReference type="Proteomes" id="UP000294441">
    <property type="component" value="Chromosome 1"/>
</dbReference>
<feature type="coiled-coil region" evidence="8">
    <location>
        <begin position="43"/>
        <end position="70"/>
    </location>
</feature>
<keyword evidence="3" id="KW-0812">Transmembrane</keyword>
<keyword evidence="5 8" id="KW-0175">Coiled coil</keyword>
<evidence type="ECO:0000256" key="3">
    <source>
        <dbReference type="ARBA" id="ARBA00022692"/>
    </source>
</evidence>
<evidence type="ECO:0000313" key="9">
    <source>
        <dbReference type="EMBL" id="VFP82241.1"/>
    </source>
</evidence>
<reference evidence="9 10" key="1">
    <citation type="submission" date="2019-02" db="EMBL/GenBank/DDBJ databases">
        <authorList>
            <person name="Manzano-Marin A."/>
            <person name="Manzano-Marin A."/>
        </authorList>
    </citation>
    <scope>NUCLEOTIDE SEQUENCE [LARGE SCALE GENOMIC DNA]</scope>
    <source>
        <strain evidence="9 10">ErCicurvipes</strain>
    </source>
</reference>